<evidence type="ECO:0000313" key="9">
    <source>
        <dbReference type="Proteomes" id="UP000507962"/>
    </source>
</evidence>
<dbReference type="Pfam" id="PF00589">
    <property type="entry name" value="Phage_integrase"/>
    <property type="match status" value="1"/>
</dbReference>
<dbReference type="PANTHER" id="PTHR30349:SF64">
    <property type="entry name" value="PROPHAGE INTEGRASE INTD-RELATED"/>
    <property type="match status" value="1"/>
</dbReference>
<keyword evidence="2" id="KW-0229">DNA integration</keyword>
<keyword evidence="3 5" id="KW-0238">DNA-binding</keyword>
<dbReference type="InterPro" id="IPR011010">
    <property type="entry name" value="DNA_brk_join_enz"/>
</dbReference>
<evidence type="ECO:0000313" key="8">
    <source>
        <dbReference type="EMBL" id="VFQ46881.1"/>
    </source>
</evidence>
<dbReference type="CDD" id="cd00796">
    <property type="entry name" value="INT_Rci_Hp1_C"/>
    <property type="match status" value="1"/>
</dbReference>
<dbReference type="SUPFAM" id="SSF56349">
    <property type="entry name" value="DNA breaking-rejoining enzymes"/>
    <property type="match status" value="1"/>
</dbReference>
<dbReference type="InterPro" id="IPR050090">
    <property type="entry name" value="Tyrosine_recombinase_XerCD"/>
</dbReference>
<dbReference type="InterPro" id="IPR013762">
    <property type="entry name" value="Integrase-like_cat_sf"/>
</dbReference>
<dbReference type="PROSITE" id="PS51900">
    <property type="entry name" value="CB"/>
    <property type="match status" value="1"/>
</dbReference>
<feature type="domain" description="Core-binding (CB)" evidence="7">
    <location>
        <begin position="90"/>
        <end position="172"/>
    </location>
</feature>
<dbReference type="InterPro" id="IPR002104">
    <property type="entry name" value="Integrase_catalytic"/>
</dbReference>
<reference evidence="8 9" key="1">
    <citation type="submission" date="2019-03" db="EMBL/GenBank/DDBJ databases">
        <authorList>
            <person name="Nijsse B."/>
        </authorList>
    </citation>
    <scope>NUCLEOTIDE SEQUENCE [LARGE SCALE GENOMIC DNA]</scope>
    <source>
        <strain evidence="8">Desulfoluna butyratoxydans MSL71</strain>
    </source>
</reference>
<evidence type="ECO:0000256" key="3">
    <source>
        <dbReference type="ARBA" id="ARBA00023125"/>
    </source>
</evidence>
<evidence type="ECO:0000256" key="1">
    <source>
        <dbReference type="ARBA" id="ARBA00008857"/>
    </source>
</evidence>
<sequence>MAVKANYHTTLAHLWRHPTYGGFFAEWEEAKPAMSKSKSKGNTRTRRKALCLPGNSRATKDPKLAKKLLNQFNQQLLMGKVRTKDSLMEVAWGNYKEELLDYIEATRADGTFKLYQQALNKASECWGDHTVVSEINGRHIDRLTSSLLQDGLSSAYVAKVYRHVKAALKKATEWGYAKPLIFPKAPAVPKTVRYIPIPELTEIMEKIEDPEFYDFCTLTAYLGLRSGEALRLTPQDIDNPKGFLRISAKQKNRQESRVPINSTARDVLERCITRMEKAPVRKTLWRWTTVTYIGQMFKRAARAAGYEKYHFHDLRHTFASVMAMQGEPLKAIQELMRHKSITSTMVYAHLSPQHLVEASERFTLGPIQPPKSPDDE</sequence>
<evidence type="ECO:0000256" key="4">
    <source>
        <dbReference type="ARBA" id="ARBA00023172"/>
    </source>
</evidence>
<dbReference type="Gene3D" id="1.10.443.10">
    <property type="entry name" value="Intergrase catalytic core"/>
    <property type="match status" value="1"/>
</dbReference>
<dbReference type="RefSeq" id="WP_180145565.1">
    <property type="nucleotide sequence ID" value="NZ_CAADHO010000012.1"/>
</dbReference>
<dbReference type="GO" id="GO:0003677">
    <property type="term" value="F:DNA binding"/>
    <property type="evidence" value="ECO:0007669"/>
    <property type="project" value="UniProtKB-UniRule"/>
</dbReference>
<protein>
    <submittedName>
        <fullName evidence="8">Integrase catalytic domain</fullName>
    </submittedName>
</protein>
<proteinExistence type="inferred from homology"/>
<dbReference type="AlphaFoldDB" id="A0A4U8YSJ6"/>
<evidence type="ECO:0000256" key="2">
    <source>
        <dbReference type="ARBA" id="ARBA00022908"/>
    </source>
</evidence>
<dbReference type="Proteomes" id="UP000507962">
    <property type="component" value="Unassembled WGS sequence"/>
</dbReference>
<evidence type="ECO:0000256" key="5">
    <source>
        <dbReference type="PROSITE-ProRule" id="PRU01248"/>
    </source>
</evidence>
<accession>A0A4U8YSJ6</accession>
<dbReference type="InterPro" id="IPR044068">
    <property type="entry name" value="CB"/>
</dbReference>
<dbReference type="PANTHER" id="PTHR30349">
    <property type="entry name" value="PHAGE INTEGRASE-RELATED"/>
    <property type="match status" value="1"/>
</dbReference>
<evidence type="ECO:0000259" key="6">
    <source>
        <dbReference type="PROSITE" id="PS51898"/>
    </source>
</evidence>
<dbReference type="InterPro" id="IPR010998">
    <property type="entry name" value="Integrase_recombinase_N"/>
</dbReference>
<comment type="similarity">
    <text evidence="1">Belongs to the 'phage' integrase family.</text>
</comment>
<dbReference type="PROSITE" id="PS51898">
    <property type="entry name" value="TYR_RECOMBINASE"/>
    <property type="match status" value="1"/>
</dbReference>
<dbReference type="GO" id="GO:0006310">
    <property type="term" value="P:DNA recombination"/>
    <property type="evidence" value="ECO:0007669"/>
    <property type="project" value="UniProtKB-KW"/>
</dbReference>
<feature type="domain" description="Tyr recombinase" evidence="6">
    <location>
        <begin position="190"/>
        <end position="360"/>
    </location>
</feature>
<dbReference type="Gene3D" id="1.10.150.130">
    <property type="match status" value="1"/>
</dbReference>
<dbReference type="GO" id="GO:0015074">
    <property type="term" value="P:DNA integration"/>
    <property type="evidence" value="ECO:0007669"/>
    <property type="project" value="UniProtKB-KW"/>
</dbReference>
<evidence type="ECO:0000259" key="7">
    <source>
        <dbReference type="PROSITE" id="PS51900"/>
    </source>
</evidence>
<gene>
    <name evidence="8" type="ORF">MSL71_45630</name>
</gene>
<keyword evidence="9" id="KW-1185">Reference proteome</keyword>
<organism evidence="8 9">
    <name type="scientific">Desulfoluna butyratoxydans</name>
    <dbReference type="NCBI Taxonomy" id="231438"/>
    <lineage>
        <taxon>Bacteria</taxon>
        <taxon>Pseudomonadati</taxon>
        <taxon>Thermodesulfobacteriota</taxon>
        <taxon>Desulfobacteria</taxon>
        <taxon>Desulfobacterales</taxon>
        <taxon>Desulfolunaceae</taxon>
        <taxon>Desulfoluna</taxon>
    </lineage>
</organism>
<dbReference type="EMBL" id="CAADHO010000012">
    <property type="protein sequence ID" value="VFQ46881.1"/>
    <property type="molecule type" value="Genomic_DNA"/>
</dbReference>
<keyword evidence="4" id="KW-0233">DNA recombination</keyword>
<name>A0A4U8YSJ6_9BACT</name>